<reference evidence="2 3" key="1">
    <citation type="submission" date="2018-02" db="EMBL/GenBank/DDBJ databases">
        <title>Draft genome sequences of Elsinoe sp., causing black scab on jojoba.</title>
        <authorList>
            <person name="Stodart B."/>
            <person name="Jeffress S."/>
            <person name="Ash G."/>
            <person name="Arun Chinnappa K."/>
        </authorList>
    </citation>
    <scope>NUCLEOTIDE SEQUENCE [LARGE SCALE GENOMIC DNA]</scope>
    <source>
        <strain evidence="2 3">Hillstone_2</strain>
    </source>
</reference>
<comment type="caution">
    <text evidence="2">The sequence shown here is derived from an EMBL/GenBank/DDBJ whole genome shotgun (WGS) entry which is preliminary data.</text>
</comment>
<feature type="compositionally biased region" description="Polar residues" evidence="1">
    <location>
        <begin position="1"/>
        <end position="13"/>
    </location>
</feature>
<evidence type="ECO:0000256" key="1">
    <source>
        <dbReference type="SAM" id="MobiDB-lite"/>
    </source>
</evidence>
<dbReference type="Proteomes" id="UP000308133">
    <property type="component" value="Unassembled WGS sequence"/>
</dbReference>
<evidence type="ECO:0000313" key="3">
    <source>
        <dbReference type="Proteomes" id="UP000308133"/>
    </source>
</evidence>
<dbReference type="InterPro" id="IPR038883">
    <property type="entry name" value="AN11006-like"/>
</dbReference>
<feature type="region of interest" description="Disordered" evidence="1">
    <location>
        <begin position="1"/>
        <end position="21"/>
    </location>
</feature>
<organism evidence="2 3">
    <name type="scientific">Elsinoe australis</name>
    <dbReference type="NCBI Taxonomy" id="40998"/>
    <lineage>
        <taxon>Eukaryota</taxon>
        <taxon>Fungi</taxon>
        <taxon>Dikarya</taxon>
        <taxon>Ascomycota</taxon>
        <taxon>Pezizomycotina</taxon>
        <taxon>Dothideomycetes</taxon>
        <taxon>Dothideomycetidae</taxon>
        <taxon>Myriangiales</taxon>
        <taxon>Elsinoaceae</taxon>
        <taxon>Elsinoe</taxon>
    </lineage>
</organism>
<dbReference type="PANTHER" id="PTHR42085">
    <property type="entry name" value="F-BOX DOMAIN-CONTAINING PROTEIN"/>
    <property type="match status" value="1"/>
</dbReference>
<proteinExistence type="predicted"/>
<dbReference type="EMBL" id="PTQR01000050">
    <property type="protein sequence ID" value="TKX24007.1"/>
    <property type="molecule type" value="Genomic_DNA"/>
</dbReference>
<accession>A0A4U7B8S1</accession>
<dbReference type="PANTHER" id="PTHR42085:SF8">
    <property type="entry name" value="F-BOX DOMAIN-CONTAINING PROTEIN"/>
    <property type="match status" value="1"/>
</dbReference>
<sequence length="377" mass="43349">MTASKGMTVTTRSSARKRTPSQVFAAEPHDIRYEDETTRYDNDTFSILPIELRDRIYHECLVSPKPIDVSKISPISEWKDNRVQCHFEPDPKATAASLSGLSVNLLRASPKIAAEASRIFYGKNVFAFHGHKSWSPVVSWLRSIGLQNRAYLTALELDVHELLHVYQYADGHRESWDPQHEVLPRHPLLHKRQDEDAWPAGEVDEVDGEMEDVFAALADVEDGANLTMRLRYIGPGFLGAFEEPENLEQGNEELYVSMDLPNLVEAWRKEWSAQRNRQIDVTWHMWGAQYRSGKTTIDYIRDQLEVNWDILDIEEIEEEIESLEEPEKMIHQYAEKIDIRRKPTGGKIIHSEPNLYSFKVPPHEAREAGGICGFQEL</sequence>
<dbReference type="AlphaFoldDB" id="A0A4U7B8S1"/>
<evidence type="ECO:0000313" key="2">
    <source>
        <dbReference type="EMBL" id="TKX24007.1"/>
    </source>
</evidence>
<gene>
    <name evidence="2" type="ORF">C1H76_3945</name>
</gene>
<name>A0A4U7B8S1_9PEZI</name>
<protein>
    <submittedName>
        <fullName evidence="2">Uncharacterized protein</fullName>
    </submittedName>
</protein>